<dbReference type="GO" id="GO:0006508">
    <property type="term" value="P:proteolysis"/>
    <property type="evidence" value="ECO:0007669"/>
    <property type="project" value="UniProtKB-KW"/>
</dbReference>
<keyword evidence="3" id="KW-0812">Transmembrane</keyword>
<keyword evidence="5" id="KW-1185">Reference proteome</keyword>
<keyword evidence="1" id="KW-0749">Sporulation</keyword>
<comment type="subcellular location">
    <subcellularLocation>
        <location evidence="1">Cell membrane</location>
    </subcellularLocation>
</comment>
<accession>A0A154BSY1</accession>
<keyword evidence="1" id="KW-1003">Cell membrane</keyword>
<sequence length="308" mass="34324">MYVYVDLFLGLNILINALLIVLTAKLYGTRVRWLRVLLAAGAGGIYALGYICLSWEFLYSIPMKLLMSMLMIHLAFSPKTLSSLLRLTTAYYIACFVTGGAMAGWFYYRQSFMSALLEPISAFIGWHDLLGGAVLAICLLLAAKAGLLANLLRRSVEYQVEVVYRNKETALTAIVDTGNSLYSAGRRPVIIADYQAVQEVFSQQTKDFFSRYSPDTWLESLHDCEDKDWLARIQIIPFRALGGESVLIAFRPDMVKVRSKDSFIETSDVVIGVYAGSLSAKNRFTALLHPAILQFTVHKEVNTCVSPG</sequence>
<evidence type="ECO:0000256" key="2">
    <source>
        <dbReference type="PIRSR" id="PIRSR018571-1"/>
    </source>
</evidence>
<keyword evidence="1 3" id="KW-0472">Membrane</keyword>
<evidence type="ECO:0000256" key="3">
    <source>
        <dbReference type="SAM" id="Phobius"/>
    </source>
</evidence>
<dbReference type="EC" id="3.4.23.-" evidence="1"/>
<dbReference type="GO" id="GO:0005886">
    <property type="term" value="C:plasma membrane"/>
    <property type="evidence" value="ECO:0007669"/>
    <property type="project" value="UniProtKB-SubCell"/>
</dbReference>
<dbReference type="PIRSF" id="PIRSF018571">
    <property type="entry name" value="SpoIIGA"/>
    <property type="match status" value="1"/>
</dbReference>
<keyword evidence="1" id="KW-0064">Aspartyl protease</keyword>
<dbReference type="Pfam" id="PF03419">
    <property type="entry name" value="Peptidase_U4"/>
    <property type="match status" value="1"/>
</dbReference>
<dbReference type="EMBL" id="LSGP01000013">
    <property type="protein sequence ID" value="KYZ77113.1"/>
    <property type="molecule type" value="Genomic_DNA"/>
</dbReference>
<gene>
    <name evidence="4" type="ORF">AXX12_02975</name>
</gene>
<keyword evidence="3" id="KW-1133">Transmembrane helix</keyword>
<comment type="similarity">
    <text evidence="1">Belongs to the peptidase U4 family.</text>
</comment>
<keyword evidence="1" id="KW-0378">Hydrolase</keyword>
<feature type="active site" evidence="2">
    <location>
        <position position="176"/>
    </location>
</feature>
<evidence type="ECO:0000313" key="5">
    <source>
        <dbReference type="Proteomes" id="UP000076268"/>
    </source>
</evidence>
<organism evidence="4 5">
    <name type="scientific">Anaerosporomusa subterranea</name>
    <dbReference type="NCBI Taxonomy" id="1794912"/>
    <lineage>
        <taxon>Bacteria</taxon>
        <taxon>Bacillati</taxon>
        <taxon>Bacillota</taxon>
        <taxon>Negativicutes</taxon>
        <taxon>Acetonemataceae</taxon>
        <taxon>Anaerosporomusa</taxon>
    </lineage>
</organism>
<protein>
    <recommendedName>
        <fullName evidence="1">Sporulation sigma-E factor-processing peptidase</fullName>
        <ecNumber evidence="1">3.4.23.-</ecNumber>
    </recommendedName>
    <alternativeName>
        <fullName evidence="1">Membrane-associated aspartic protease</fullName>
    </alternativeName>
    <alternativeName>
        <fullName evidence="1">Stage II sporulation protein GA</fullName>
    </alternativeName>
</protein>
<proteinExistence type="inferred from homology"/>
<dbReference type="GO" id="GO:0030435">
    <property type="term" value="P:sporulation resulting in formation of a cellular spore"/>
    <property type="evidence" value="ECO:0007669"/>
    <property type="project" value="UniProtKB-KW"/>
</dbReference>
<feature type="transmembrane region" description="Helical" evidence="3">
    <location>
        <begin position="33"/>
        <end position="51"/>
    </location>
</feature>
<dbReference type="GO" id="GO:0030436">
    <property type="term" value="P:asexual sporulation"/>
    <property type="evidence" value="ECO:0007669"/>
    <property type="project" value="InterPro"/>
</dbReference>
<dbReference type="AlphaFoldDB" id="A0A154BSY1"/>
<reference evidence="4 5" key="1">
    <citation type="submission" date="2016-02" db="EMBL/GenBank/DDBJ databases">
        <title>Anaerosporomusa subterraneum gen. nov., sp. nov., a spore-forming obligate anaerobe isolated from saprolite.</title>
        <authorList>
            <person name="Choi J.K."/>
            <person name="Shah M."/>
            <person name="Yee N."/>
        </authorList>
    </citation>
    <scope>NUCLEOTIDE SEQUENCE [LARGE SCALE GENOMIC DNA]</scope>
    <source>
        <strain evidence="4 5">RU4</strain>
    </source>
</reference>
<dbReference type="InterPro" id="IPR005081">
    <property type="entry name" value="SpoIIGA"/>
</dbReference>
<evidence type="ECO:0000256" key="1">
    <source>
        <dbReference type="PIRNR" id="PIRNR018571"/>
    </source>
</evidence>
<name>A0A154BSY1_ANASB</name>
<comment type="caution">
    <text evidence="4">The sequence shown here is derived from an EMBL/GenBank/DDBJ whole genome shotgun (WGS) entry which is preliminary data.</text>
</comment>
<dbReference type="STRING" id="1794912.AXX12_02975"/>
<feature type="transmembrane region" description="Helical" evidence="3">
    <location>
        <begin position="120"/>
        <end position="143"/>
    </location>
</feature>
<comment type="function">
    <text evidence="1">Probable aspartic protease that is responsible for the proteolytic cleavage of the RNA polymerase sigma E factor (SigE/spoIIGB) to yield the active peptide in the mother cell during sporulation. Responds to a signal from the forespore that is triggered by the extracellular signal protein SpoIIR.</text>
</comment>
<dbReference type="GO" id="GO:0004190">
    <property type="term" value="F:aspartic-type endopeptidase activity"/>
    <property type="evidence" value="ECO:0007669"/>
    <property type="project" value="UniProtKB-KW"/>
</dbReference>
<keyword evidence="1" id="KW-0645">Protease</keyword>
<feature type="transmembrane region" description="Helical" evidence="3">
    <location>
        <begin position="89"/>
        <end position="108"/>
    </location>
</feature>
<dbReference type="OrthoDB" id="2690199at2"/>
<evidence type="ECO:0000313" key="4">
    <source>
        <dbReference type="EMBL" id="KYZ77113.1"/>
    </source>
</evidence>
<feature type="transmembrane region" description="Helical" evidence="3">
    <location>
        <begin position="6"/>
        <end position="26"/>
    </location>
</feature>
<dbReference type="RefSeq" id="WP_066238842.1">
    <property type="nucleotide sequence ID" value="NZ_LSGP01000013.1"/>
</dbReference>
<dbReference type="Proteomes" id="UP000076268">
    <property type="component" value="Unassembled WGS sequence"/>
</dbReference>